<keyword evidence="13" id="KW-0040">ANK repeat</keyword>
<evidence type="ECO:0000256" key="1">
    <source>
        <dbReference type="ARBA" id="ARBA00004141"/>
    </source>
</evidence>
<feature type="repeat" description="ANK" evidence="13">
    <location>
        <begin position="625"/>
        <end position="657"/>
    </location>
</feature>
<evidence type="ECO:0000256" key="2">
    <source>
        <dbReference type="ARBA" id="ARBA00007929"/>
    </source>
</evidence>
<dbReference type="PROSITE" id="PS50042">
    <property type="entry name" value="CNMP_BINDING_3"/>
    <property type="match status" value="1"/>
</dbReference>
<keyword evidence="8 14" id="KW-0630">Potassium</keyword>
<dbReference type="Gene3D" id="1.25.40.20">
    <property type="entry name" value="Ankyrin repeat-containing domain"/>
    <property type="match status" value="2"/>
</dbReference>
<evidence type="ECO:0000256" key="4">
    <source>
        <dbReference type="ARBA" id="ARBA00022538"/>
    </source>
</evidence>
<dbReference type="PRINTS" id="PR01415">
    <property type="entry name" value="ANKYRIN"/>
</dbReference>
<comment type="subcellular location">
    <subcellularLocation>
        <location evidence="1 14">Membrane</location>
        <topology evidence="1 14">Multi-pass membrane protein</topology>
    </subcellularLocation>
</comment>
<accession>A0AAV5F2W2</accession>
<feature type="transmembrane region" description="Helical" evidence="14">
    <location>
        <begin position="218"/>
        <end position="240"/>
    </location>
</feature>
<comment type="similarity">
    <text evidence="2 14">Belongs to the potassium channel family. Plant (TC 1.A.1.4) subfamily.</text>
</comment>
<keyword evidence="19" id="KW-1185">Reference proteome</keyword>
<feature type="transmembrane region" description="Helical" evidence="14">
    <location>
        <begin position="84"/>
        <end position="102"/>
    </location>
</feature>
<dbReference type="Pfam" id="PF00520">
    <property type="entry name" value="Ion_trans"/>
    <property type="match status" value="1"/>
</dbReference>
<evidence type="ECO:0000256" key="6">
    <source>
        <dbReference type="ARBA" id="ARBA00022826"/>
    </source>
</evidence>
<evidence type="ECO:0000256" key="13">
    <source>
        <dbReference type="PROSITE-ProRule" id="PRU00023"/>
    </source>
</evidence>
<sequence length="792" mass="89330">MGRGLGSKRRVAEEEEEEEEEYEVDVVRDRIVSSRGSRLALFGSDLRLGRFRRPRPRRRPLAGADADGWFHDLVIHPDNKWYRLWTRFILCWAVYSSFFTPLEFGFFRGLPKKLFFLDIAGQLAFLMDIVVKFFVAYRDPDTYRMIYDPNAIALRYCKSSFIFDLLGCFPWDAIYKACGSKEEVRYLLWIRLTRALKVTDFFWHLEKDIRVNYLFTRIVKLIVVELYCTHTAACIFYYLATTLPESMERNTWIGSLTLGDTSYASFRDIDLTKRYITSLYFAIVTMATVGYGDIHAVNVREMIFVMIYVSFDMVLGAYLIASGGLTCNALHRILQVSETLYKPYIESIPLFKGCSAEFIQQIVIRLQEEFFLPGEVILEQGSAVDQLYFVCQGALEGVGVSEDNGQEETLLMLAPGSSFGEIAILCNIPQPYTVRVCELCRLLRLDKQSFTNILEIYFVDGRRILSNLTENNEYGGRVKQLESDITFHIGKQEAELTLRVNSAAFYGDLNQLKSLIRAGADPKNTDYDGRTPLHLAASRGYEEIVQFLIHEGVDINLADEFGNTPLLEAVKRGHERVASLLHGKGAKLSLTNAGSHLCSAVAKGDSDFIRRALAYGADPNCRDYDHRTPLHIAAAEGLYLIAKILVDAGASVFATDRWGTTPLDEGRKCGGRTLAALLDKAKADELATFPHRGEEVHPRRCSVFPYHPWQQASSNGEARGKKEGVVLWIPHTIEGLIASAQEKLGVPGPSSRLRLLSEDGARVLDVDMVNDGQKLYLVGGDDNDDEEEKHGE</sequence>
<dbReference type="PANTHER" id="PTHR45743:SF3">
    <property type="entry name" value="POTASSIUM CHANNEL SKOR"/>
    <property type="match status" value="1"/>
</dbReference>
<organism evidence="18 19">
    <name type="scientific">Eleusine coracana subsp. coracana</name>
    <dbReference type="NCBI Taxonomy" id="191504"/>
    <lineage>
        <taxon>Eukaryota</taxon>
        <taxon>Viridiplantae</taxon>
        <taxon>Streptophyta</taxon>
        <taxon>Embryophyta</taxon>
        <taxon>Tracheophyta</taxon>
        <taxon>Spermatophyta</taxon>
        <taxon>Magnoliopsida</taxon>
        <taxon>Liliopsida</taxon>
        <taxon>Poales</taxon>
        <taxon>Poaceae</taxon>
        <taxon>PACMAD clade</taxon>
        <taxon>Chloridoideae</taxon>
        <taxon>Cynodonteae</taxon>
        <taxon>Eleusininae</taxon>
        <taxon>Eleusine</taxon>
    </lineage>
</organism>
<reference evidence="18" key="2">
    <citation type="submission" date="2021-12" db="EMBL/GenBank/DDBJ databases">
        <title>Resequencing data analysis of finger millet.</title>
        <authorList>
            <person name="Hatakeyama M."/>
            <person name="Aluri S."/>
            <person name="Balachadran M.T."/>
            <person name="Sivarajan S.R."/>
            <person name="Poveda L."/>
            <person name="Shimizu-Inatsugi R."/>
            <person name="Schlapbach R."/>
            <person name="Sreeman S.M."/>
            <person name="Shimizu K.K."/>
        </authorList>
    </citation>
    <scope>NUCLEOTIDE SEQUENCE</scope>
</reference>
<evidence type="ECO:0000256" key="15">
    <source>
        <dbReference type="SAM" id="MobiDB-lite"/>
    </source>
</evidence>
<dbReference type="InterPro" id="IPR036770">
    <property type="entry name" value="Ankyrin_rpt-contain_sf"/>
</dbReference>
<dbReference type="PROSITE" id="PS50088">
    <property type="entry name" value="ANK_REPEAT"/>
    <property type="match status" value="3"/>
</dbReference>
<evidence type="ECO:0000256" key="3">
    <source>
        <dbReference type="ARBA" id="ARBA00022448"/>
    </source>
</evidence>
<dbReference type="Pfam" id="PF12796">
    <property type="entry name" value="Ank_2"/>
    <property type="match status" value="2"/>
</dbReference>
<keyword evidence="4 14" id="KW-0633">Potassium transport</keyword>
<evidence type="ECO:0000256" key="7">
    <source>
        <dbReference type="ARBA" id="ARBA00022882"/>
    </source>
</evidence>
<feature type="transmembrane region" description="Helical" evidence="14">
    <location>
        <begin position="114"/>
        <end position="135"/>
    </location>
</feature>
<gene>
    <name evidence="18" type="primary">gb17336</name>
    <name evidence="18" type="ORF">PR202_gb17336</name>
</gene>
<dbReference type="PROSITE" id="PS50297">
    <property type="entry name" value="ANK_REP_REGION"/>
    <property type="match status" value="3"/>
</dbReference>
<dbReference type="AlphaFoldDB" id="A0AAV5F2W2"/>
<dbReference type="InterPro" id="IPR003938">
    <property type="entry name" value="K_chnl_volt-dep_EAG/ELK/ERG"/>
</dbReference>
<dbReference type="FunFam" id="2.60.120.10:FF:000074">
    <property type="entry name" value="Potassium channel KAT2"/>
    <property type="match status" value="1"/>
</dbReference>
<feature type="domain" description="Cyclic nucleotide-binding" evidence="16">
    <location>
        <begin position="350"/>
        <end position="471"/>
    </location>
</feature>
<evidence type="ECO:0000256" key="5">
    <source>
        <dbReference type="ARBA" id="ARBA00022692"/>
    </source>
</evidence>
<dbReference type="InterPro" id="IPR005821">
    <property type="entry name" value="Ion_trans_dom"/>
</dbReference>
<dbReference type="EMBL" id="BQKI01000081">
    <property type="protein sequence ID" value="GJN29141.1"/>
    <property type="molecule type" value="Genomic_DNA"/>
</dbReference>
<dbReference type="Gene3D" id="1.10.287.70">
    <property type="match status" value="1"/>
</dbReference>
<dbReference type="Proteomes" id="UP001054889">
    <property type="component" value="Unassembled WGS sequence"/>
</dbReference>
<evidence type="ECO:0000256" key="9">
    <source>
        <dbReference type="ARBA" id="ARBA00022989"/>
    </source>
</evidence>
<dbReference type="InterPro" id="IPR014710">
    <property type="entry name" value="RmlC-like_jellyroll"/>
</dbReference>
<evidence type="ECO:0000259" key="17">
    <source>
        <dbReference type="PROSITE" id="PS51490"/>
    </source>
</evidence>
<comment type="domain">
    <text evidence="14">The segment S4 is probably the voltage-sensor and is characterized by a series of positively charged amino acids. The pore-forming region H5 is enclosed by the transmembrane segments S5 and S6 in the Shaker-type (1P/6TM) and contains the GYGD signature motif which seems to be involved in potassium selectivity.</text>
</comment>
<dbReference type="SUPFAM" id="SSF81324">
    <property type="entry name" value="Voltage-gated potassium channels"/>
    <property type="match status" value="1"/>
</dbReference>
<dbReference type="InterPro" id="IPR002110">
    <property type="entry name" value="Ankyrin_rpt"/>
</dbReference>
<comment type="domain">
    <text evidence="14">The KHA domain (rich in hydrophobic and acidic residues) present in the C-terminal part is likely to be important for tetramerization.</text>
</comment>
<dbReference type="Gene3D" id="2.60.120.10">
    <property type="entry name" value="Jelly Rolls"/>
    <property type="match status" value="1"/>
</dbReference>
<dbReference type="PRINTS" id="PR01463">
    <property type="entry name" value="EAGCHANLFMLY"/>
</dbReference>
<dbReference type="InterPro" id="IPR045319">
    <property type="entry name" value="KAT/AKT"/>
</dbReference>
<comment type="caution">
    <text evidence="14">Lacks conserved residue(s) required for the propagation of feature annotation.</text>
</comment>
<feature type="region of interest" description="Disordered" evidence="15">
    <location>
        <begin position="1"/>
        <end position="20"/>
    </location>
</feature>
<keyword evidence="9 14" id="KW-1133">Transmembrane helix</keyword>
<feature type="transmembrane region" description="Helical" evidence="14">
    <location>
        <begin position="275"/>
        <end position="291"/>
    </location>
</feature>
<feature type="domain" description="KHA" evidence="17">
    <location>
        <begin position="700"/>
        <end position="792"/>
    </location>
</feature>
<dbReference type="Pfam" id="PF00027">
    <property type="entry name" value="cNMP_binding"/>
    <property type="match status" value="1"/>
</dbReference>
<keyword evidence="5 14" id="KW-0812">Transmembrane</keyword>
<keyword evidence="12 14" id="KW-0407">Ion channel</keyword>
<comment type="function">
    <text evidence="14">Potassium channel.</text>
</comment>
<evidence type="ECO:0000256" key="11">
    <source>
        <dbReference type="ARBA" id="ARBA00023136"/>
    </source>
</evidence>
<keyword evidence="7 14" id="KW-0851">Voltage-gated channel</keyword>
<dbReference type="PANTHER" id="PTHR45743">
    <property type="entry name" value="POTASSIUM CHANNEL AKT1"/>
    <property type="match status" value="1"/>
</dbReference>
<feature type="transmembrane region" description="Helical" evidence="14">
    <location>
        <begin position="303"/>
        <end position="321"/>
    </location>
</feature>
<keyword evidence="11 14" id="KW-0472">Membrane</keyword>
<evidence type="ECO:0000259" key="16">
    <source>
        <dbReference type="PROSITE" id="PS50042"/>
    </source>
</evidence>
<protein>
    <recommendedName>
        <fullName evidence="14">Potassium channel</fullName>
    </recommendedName>
</protein>
<comment type="subunit">
    <text evidence="14">The potassium channel is composed of a homo- or heterotetrameric complex of pore-forming subunits.</text>
</comment>
<evidence type="ECO:0000256" key="8">
    <source>
        <dbReference type="ARBA" id="ARBA00022958"/>
    </source>
</evidence>
<dbReference type="SUPFAM" id="SSF51206">
    <property type="entry name" value="cAMP-binding domain-like"/>
    <property type="match status" value="1"/>
</dbReference>
<keyword evidence="10 14" id="KW-0406">Ion transport</keyword>
<feature type="repeat" description="ANK" evidence="13">
    <location>
        <begin position="528"/>
        <end position="560"/>
    </location>
</feature>
<evidence type="ECO:0000256" key="12">
    <source>
        <dbReference type="ARBA" id="ARBA00023303"/>
    </source>
</evidence>
<reference evidence="18" key="1">
    <citation type="journal article" date="2018" name="DNA Res.">
        <title>Multiple hybrid de novo genome assembly of finger millet, an orphan allotetraploid crop.</title>
        <authorList>
            <person name="Hatakeyama M."/>
            <person name="Aluri S."/>
            <person name="Balachadran M.T."/>
            <person name="Sivarajan S.R."/>
            <person name="Patrignani A."/>
            <person name="Gruter S."/>
            <person name="Poveda L."/>
            <person name="Shimizu-Inatsugi R."/>
            <person name="Baeten J."/>
            <person name="Francoijs K.J."/>
            <person name="Nataraja K.N."/>
            <person name="Reddy Y.A.N."/>
            <person name="Phadnis S."/>
            <person name="Ravikumar R.L."/>
            <person name="Schlapbach R."/>
            <person name="Sreeman S.M."/>
            <person name="Shimizu K.K."/>
        </authorList>
    </citation>
    <scope>NUCLEOTIDE SEQUENCE</scope>
</reference>
<evidence type="ECO:0000256" key="10">
    <source>
        <dbReference type="ARBA" id="ARBA00023065"/>
    </source>
</evidence>
<dbReference type="GO" id="GO:0005249">
    <property type="term" value="F:voltage-gated potassium channel activity"/>
    <property type="evidence" value="ECO:0007669"/>
    <property type="project" value="UniProtKB-UniRule"/>
</dbReference>
<dbReference type="SMART" id="SM00100">
    <property type="entry name" value="cNMP"/>
    <property type="match status" value="1"/>
</dbReference>
<evidence type="ECO:0000313" key="19">
    <source>
        <dbReference type="Proteomes" id="UP001054889"/>
    </source>
</evidence>
<feature type="repeat" description="ANK" evidence="13">
    <location>
        <begin position="561"/>
        <end position="593"/>
    </location>
</feature>
<dbReference type="InterPro" id="IPR018490">
    <property type="entry name" value="cNMP-bd_dom_sf"/>
</dbReference>
<dbReference type="SUPFAM" id="SSF48403">
    <property type="entry name" value="Ankyrin repeat"/>
    <property type="match status" value="1"/>
</dbReference>
<evidence type="ECO:0000313" key="18">
    <source>
        <dbReference type="EMBL" id="GJN29141.1"/>
    </source>
</evidence>
<dbReference type="InterPro" id="IPR000595">
    <property type="entry name" value="cNMP-bd_dom"/>
</dbReference>
<name>A0AAV5F2W2_ELECO</name>
<dbReference type="CDD" id="cd00038">
    <property type="entry name" value="CAP_ED"/>
    <property type="match status" value="1"/>
</dbReference>
<dbReference type="InterPro" id="IPR021789">
    <property type="entry name" value="KHA_dom"/>
</dbReference>
<keyword evidence="6 14" id="KW-0631">Potassium channel</keyword>
<dbReference type="SMART" id="SM00248">
    <property type="entry name" value="ANK"/>
    <property type="match status" value="5"/>
</dbReference>
<dbReference type="GO" id="GO:0034702">
    <property type="term" value="C:monoatomic ion channel complex"/>
    <property type="evidence" value="ECO:0007669"/>
    <property type="project" value="UniProtKB-KW"/>
</dbReference>
<dbReference type="PROSITE" id="PS51490">
    <property type="entry name" value="KHA"/>
    <property type="match status" value="1"/>
</dbReference>
<dbReference type="Pfam" id="PF11834">
    <property type="entry name" value="KHA"/>
    <property type="match status" value="1"/>
</dbReference>
<proteinExistence type="inferred from homology"/>
<keyword evidence="3 14" id="KW-0813">Transport</keyword>
<comment type="caution">
    <text evidence="18">The sequence shown here is derived from an EMBL/GenBank/DDBJ whole genome shotgun (WGS) entry which is preliminary data.</text>
</comment>
<evidence type="ECO:0000256" key="14">
    <source>
        <dbReference type="RuleBase" id="RU369015"/>
    </source>
</evidence>